<evidence type="ECO:0000259" key="1">
    <source>
        <dbReference type="Pfam" id="PF00144"/>
    </source>
</evidence>
<dbReference type="Gene3D" id="3.40.710.10">
    <property type="entry name" value="DD-peptidase/beta-lactamase superfamily"/>
    <property type="match status" value="1"/>
</dbReference>
<reference evidence="2 3" key="1">
    <citation type="submission" date="2024-05" db="EMBL/GenBank/DDBJ databases">
        <authorList>
            <person name="Park S."/>
        </authorList>
    </citation>
    <scope>NUCLEOTIDE SEQUENCE [LARGE SCALE GENOMIC DNA]</scope>
    <source>
        <strain evidence="2 3">DGU5</strain>
    </source>
</reference>
<comment type="caution">
    <text evidence="2">The sequence shown here is derived from an EMBL/GenBank/DDBJ whole genome shotgun (WGS) entry which is preliminary data.</text>
</comment>
<dbReference type="InterPro" id="IPR012338">
    <property type="entry name" value="Beta-lactam/transpept-like"/>
</dbReference>
<dbReference type="EC" id="3.1.1.103" evidence="2"/>
<dbReference type="RefSeq" id="WP_346784191.1">
    <property type="nucleotide sequence ID" value="NZ_JBDLBR010000002.1"/>
</dbReference>
<sequence>MFDPDIATLTNRTVELVFETRRVETGQDVWELPYALTEPDFTYDYAGKTWNAADFYENTATDALIILKDGAIVYEKYFNMVQPHTHWISYSMGKSFSAMMLGAALKEGLVKSIEEPIDRYIPELEGSAYEGMAIRHVLQMRSGTDWVDYPYDPGPARDIQDAAFMQNVERFYTPTFTATKKHEPGEVFNYNTLESSLISLLCARVSGKTFSEFMSEKLWKPAGMESYGFFVLDGPPDVGFEFTGGGFNAVPRDYARAGQMMLNGGVANGHRIMDEDYARACGIPGSSDTCEWNPGYNYGYQFWTLDGTNAFTAIGGGGQWIFIDPDTRTVLVKLSHTPGTMPEHQETADETHAFLLAASAWSPT</sequence>
<dbReference type="Proteomes" id="UP001484535">
    <property type="component" value="Unassembled WGS sequence"/>
</dbReference>
<dbReference type="EMBL" id="JBDLBR010000002">
    <property type="protein sequence ID" value="MEN7536738.1"/>
    <property type="molecule type" value="Genomic_DNA"/>
</dbReference>
<evidence type="ECO:0000313" key="3">
    <source>
        <dbReference type="Proteomes" id="UP001484535"/>
    </source>
</evidence>
<dbReference type="InterPro" id="IPR050789">
    <property type="entry name" value="Diverse_Enzym_Activities"/>
</dbReference>
<organism evidence="2 3">
    <name type="scientific">Aurantiacibacter flavus</name>
    <dbReference type="NCBI Taxonomy" id="3145232"/>
    <lineage>
        <taxon>Bacteria</taxon>
        <taxon>Pseudomonadati</taxon>
        <taxon>Pseudomonadota</taxon>
        <taxon>Alphaproteobacteria</taxon>
        <taxon>Sphingomonadales</taxon>
        <taxon>Erythrobacteraceae</taxon>
        <taxon>Aurantiacibacter</taxon>
    </lineage>
</organism>
<evidence type="ECO:0000313" key="2">
    <source>
        <dbReference type="EMBL" id="MEN7536738.1"/>
    </source>
</evidence>
<name>A0ABV0CV57_9SPHN</name>
<dbReference type="Pfam" id="PF00144">
    <property type="entry name" value="Beta-lactamase"/>
    <property type="match status" value="1"/>
</dbReference>
<feature type="domain" description="Beta-lactamase-related" evidence="1">
    <location>
        <begin position="61"/>
        <end position="350"/>
    </location>
</feature>
<gene>
    <name evidence="2" type="ORF">ABDJ38_06095</name>
</gene>
<proteinExistence type="predicted"/>
<keyword evidence="3" id="KW-1185">Reference proteome</keyword>
<keyword evidence="2" id="KW-0378">Hydrolase</keyword>
<dbReference type="GO" id="GO:0016787">
    <property type="term" value="F:hydrolase activity"/>
    <property type="evidence" value="ECO:0007669"/>
    <property type="project" value="UniProtKB-KW"/>
</dbReference>
<dbReference type="InterPro" id="IPR001466">
    <property type="entry name" value="Beta-lactam-related"/>
</dbReference>
<dbReference type="PANTHER" id="PTHR43283">
    <property type="entry name" value="BETA-LACTAMASE-RELATED"/>
    <property type="match status" value="1"/>
</dbReference>
<accession>A0ABV0CV57</accession>
<dbReference type="SUPFAM" id="SSF56601">
    <property type="entry name" value="beta-lactamase/transpeptidase-like"/>
    <property type="match status" value="1"/>
</dbReference>
<dbReference type="PANTHER" id="PTHR43283:SF14">
    <property type="entry name" value="BLL8153 PROTEIN"/>
    <property type="match status" value="1"/>
</dbReference>
<protein>
    <submittedName>
        <fullName evidence="2">Serine hydrolase domain-containing protein</fullName>
        <ecNumber evidence="2">3.1.1.103</ecNumber>
    </submittedName>
</protein>